<dbReference type="GeneID" id="301325544"/>
<name>A0ABU0JZK3_9BACL</name>
<sequence length="260" mass="29800">MKGIQIKPLLVSDADSIPALTKTGVRRDVFPLTIYSSPNYNLFVQNTILDNSDTKFFGAYLEGRFLGFAEWRTHKDELFLNNIAIQEGEKGLGVGGLLYKYGLSTLKTPYMKALALDVFHDNKGARSWYEKLGYKVHDITYWHVAQQLVKSTSENVTYQVINREQADEHHQKYGFSMLTIQTKQGHYSIGRITNYCFRMDVKGIVDQDLMGALYELDKNRKLLTLNKKPNVEGFKQVCTSLRMKMSLTHQRGGIYGYQNT</sequence>
<dbReference type="EMBL" id="JAUSWM010000002">
    <property type="protein sequence ID" value="MDQ0482527.1"/>
    <property type="molecule type" value="Genomic_DNA"/>
</dbReference>
<dbReference type="Proteomes" id="UP001226720">
    <property type="component" value="Unassembled WGS sequence"/>
</dbReference>
<keyword evidence="3" id="KW-1185">Reference proteome</keyword>
<dbReference type="InterPro" id="IPR016181">
    <property type="entry name" value="Acyl_CoA_acyltransferase"/>
</dbReference>
<dbReference type="InterPro" id="IPR000182">
    <property type="entry name" value="GNAT_dom"/>
</dbReference>
<proteinExistence type="predicted"/>
<dbReference type="PROSITE" id="PS51186">
    <property type="entry name" value="GNAT"/>
    <property type="match status" value="1"/>
</dbReference>
<feature type="domain" description="N-acetyltransferase" evidence="1">
    <location>
        <begin position="4"/>
        <end position="153"/>
    </location>
</feature>
<dbReference type="Gene3D" id="3.40.630.30">
    <property type="match status" value="1"/>
</dbReference>
<organism evidence="2 3">
    <name type="scientific">Guptibacillus hwajinpoensis</name>
    <dbReference type="NCBI Taxonomy" id="208199"/>
    <lineage>
        <taxon>Bacteria</taxon>
        <taxon>Bacillati</taxon>
        <taxon>Bacillota</taxon>
        <taxon>Bacilli</taxon>
        <taxon>Bacillales</taxon>
        <taxon>Guptibacillaceae</taxon>
        <taxon>Guptibacillus</taxon>
    </lineage>
</organism>
<protein>
    <submittedName>
        <fullName evidence="2">GNAT superfamily N-acetyltransferase</fullName>
    </submittedName>
</protein>
<dbReference type="RefSeq" id="WP_301550319.1">
    <property type="nucleotide sequence ID" value="NZ_JAQRMZ010000001.1"/>
</dbReference>
<dbReference type="Pfam" id="PF00583">
    <property type="entry name" value="Acetyltransf_1"/>
    <property type="match status" value="1"/>
</dbReference>
<comment type="caution">
    <text evidence="2">The sequence shown here is derived from an EMBL/GenBank/DDBJ whole genome shotgun (WGS) entry which is preliminary data.</text>
</comment>
<evidence type="ECO:0000259" key="1">
    <source>
        <dbReference type="PROSITE" id="PS51186"/>
    </source>
</evidence>
<dbReference type="SUPFAM" id="SSF55729">
    <property type="entry name" value="Acyl-CoA N-acyltransferases (Nat)"/>
    <property type="match status" value="1"/>
</dbReference>
<reference evidence="2" key="1">
    <citation type="submission" date="2023-07" db="EMBL/GenBank/DDBJ databases">
        <title>Genomic Encyclopedia of Type Strains, Phase IV (KMG-IV): sequencing the most valuable type-strain genomes for metagenomic binning, comparative biology and taxonomic classification.</title>
        <authorList>
            <person name="Goeker M."/>
        </authorList>
    </citation>
    <scope>NUCLEOTIDE SEQUENCE [LARGE SCALE GENOMIC DNA]</scope>
    <source>
        <strain evidence="2">JSM 076093</strain>
    </source>
</reference>
<evidence type="ECO:0000313" key="3">
    <source>
        <dbReference type="Proteomes" id="UP001226720"/>
    </source>
</evidence>
<gene>
    <name evidence="2" type="ORF">QO000_001496</name>
</gene>
<evidence type="ECO:0000313" key="2">
    <source>
        <dbReference type="EMBL" id="MDQ0482527.1"/>
    </source>
</evidence>
<accession>A0ABU0JZK3</accession>